<proteinExistence type="predicted"/>
<keyword evidence="2" id="KW-0255">Endonuclease</keyword>
<gene>
    <name evidence="2" type="ORF">HNQ46_000855</name>
</gene>
<reference evidence="2 3" key="1">
    <citation type="submission" date="2020-08" db="EMBL/GenBank/DDBJ databases">
        <title>Genomic Encyclopedia of Type Strains, Phase IV (KMG-IV): sequencing the most valuable type-strain genomes for metagenomic binning, comparative biology and taxonomic classification.</title>
        <authorList>
            <person name="Goeker M."/>
        </authorList>
    </citation>
    <scope>NUCLEOTIDE SEQUENCE [LARGE SCALE GENOMIC DNA]</scope>
    <source>
        <strain evidence="2 3">DSM 17245</strain>
    </source>
</reference>
<dbReference type="RefSeq" id="WP_243155843.1">
    <property type="nucleotide sequence ID" value="NZ_JACHHH010000003.1"/>
</dbReference>
<keyword evidence="1" id="KW-0175">Coiled coil</keyword>
<keyword evidence="2" id="KW-0540">Nuclease</keyword>
<comment type="caution">
    <text evidence="2">The sequence shown here is derived from an EMBL/GenBank/DDBJ whole genome shotgun (WGS) entry which is preliminary data.</text>
</comment>
<sequence>MKEEALQRENLRSTVSRREDPQIEIESLQIEELQRELRILMQEMLLKHQESDAEVFRVWWEEEGREGRYFSLQRRIEELEEAEWKKRILPYAYEEDVFHDM</sequence>
<evidence type="ECO:0000256" key="1">
    <source>
        <dbReference type="SAM" id="Coils"/>
    </source>
</evidence>
<dbReference type="AlphaFoldDB" id="A0A7W9W257"/>
<dbReference type="GeneID" id="85015948"/>
<organism evidence="2 3">
    <name type="scientific">Oribacterium sinus</name>
    <dbReference type="NCBI Taxonomy" id="237576"/>
    <lineage>
        <taxon>Bacteria</taxon>
        <taxon>Bacillati</taxon>
        <taxon>Bacillota</taxon>
        <taxon>Clostridia</taxon>
        <taxon>Lachnospirales</taxon>
        <taxon>Lachnospiraceae</taxon>
        <taxon>Oribacterium</taxon>
    </lineage>
</organism>
<name>A0A7W9W257_9FIRM</name>
<evidence type="ECO:0000313" key="3">
    <source>
        <dbReference type="Proteomes" id="UP000522163"/>
    </source>
</evidence>
<accession>A0A7W9W257</accession>
<dbReference type="Proteomes" id="UP000522163">
    <property type="component" value="Unassembled WGS sequence"/>
</dbReference>
<dbReference type="GO" id="GO:0004519">
    <property type="term" value="F:endonuclease activity"/>
    <property type="evidence" value="ECO:0007669"/>
    <property type="project" value="UniProtKB-KW"/>
</dbReference>
<keyword evidence="2" id="KW-0378">Hydrolase</keyword>
<evidence type="ECO:0000313" key="2">
    <source>
        <dbReference type="EMBL" id="MBB6040892.1"/>
    </source>
</evidence>
<dbReference type="EMBL" id="JACHHH010000003">
    <property type="protein sequence ID" value="MBB6040892.1"/>
    <property type="molecule type" value="Genomic_DNA"/>
</dbReference>
<feature type="coiled-coil region" evidence="1">
    <location>
        <begin position="23"/>
        <end position="50"/>
    </location>
</feature>
<protein>
    <submittedName>
        <fullName evidence="2">Restriction endonuclease S subunit</fullName>
    </submittedName>
</protein>